<comment type="similarity">
    <text evidence="1">Belongs to the membrane fusion protein (MFP) (TC 8.A.1) family.</text>
</comment>
<evidence type="ECO:0000256" key="1">
    <source>
        <dbReference type="ARBA" id="ARBA00009477"/>
    </source>
</evidence>
<dbReference type="SUPFAM" id="SSF111369">
    <property type="entry name" value="HlyD-like secretion proteins"/>
    <property type="match status" value="1"/>
</dbReference>
<dbReference type="Pfam" id="PF25989">
    <property type="entry name" value="YknX_C"/>
    <property type="match status" value="1"/>
</dbReference>
<dbReference type="Proteomes" id="UP000228621">
    <property type="component" value="Unassembled WGS sequence"/>
</dbReference>
<comment type="caution">
    <text evidence="6">The sequence shown here is derived from an EMBL/GenBank/DDBJ whole genome shotgun (WGS) entry which is preliminary data.</text>
</comment>
<gene>
    <name evidence="6" type="ORF">CEX98_21345</name>
</gene>
<dbReference type="Gene3D" id="2.40.420.20">
    <property type="match status" value="1"/>
</dbReference>
<feature type="domain" description="YknX-like C-terminal permuted SH3-like" evidence="5">
    <location>
        <begin position="274"/>
        <end position="339"/>
    </location>
</feature>
<evidence type="ECO:0000313" key="7">
    <source>
        <dbReference type="Proteomes" id="UP000228621"/>
    </source>
</evidence>
<feature type="domain" description="CusB-like beta-barrel" evidence="3">
    <location>
        <begin position="192"/>
        <end position="264"/>
    </location>
</feature>
<dbReference type="GO" id="GO:0015562">
    <property type="term" value="F:efflux transmembrane transporter activity"/>
    <property type="evidence" value="ECO:0007669"/>
    <property type="project" value="TreeGrafter"/>
</dbReference>
<dbReference type="PANTHER" id="PTHR30469">
    <property type="entry name" value="MULTIDRUG RESISTANCE PROTEIN MDTA"/>
    <property type="match status" value="1"/>
</dbReference>
<accession>A0A2A5JJW0</accession>
<evidence type="ECO:0000259" key="5">
    <source>
        <dbReference type="Pfam" id="PF25989"/>
    </source>
</evidence>
<organism evidence="6 7">
    <name type="scientific">Pseudoalteromonas piscicida</name>
    <dbReference type="NCBI Taxonomy" id="43662"/>
    <lineage>
        <taxon>Bacteria</taxon>
        <taxon>Pseudomonadati</taxon>
        <taxon>Pseudomonadota</taxon>
        <taxon>Gammaproteobacteria</taxon>
        <taxon>Alteromonadales</taxon>
        <taxon>Pseudoalteromonadaceae</taxon>
        <taxon>Pseudoalteromonas</taxon>
    </lineage>
</organism>
<dbReference type="NCBIfam" id="TIGR01730">
    <property type="entry name" value="RND_mfp"/>
    <property type="match status" value="1"/>
</dbReference>
<evidence type="ECO:0000259" key="3">
    <source>
        <dbReference type="Pfam" id="PF25954"/>
    </source>
</evidence>
<name>A0A2A5JJW0_PSEO7</name>
<feature type="signal peptide" evidence="2">
    <location>
        <begin position="1"/>
        <end position="17"/>
    </location>
</feature>
<keyword evidence="7" id="KW-1185">Reference proteome</keyword>
<dbReference type="AlphaFoldDB" id="A0A2A5JJW0"/>
<dbReference type="GO" id="GO:1990281">
    <property type="term" value="C:efflux pump complex"/>
    <property type="evidence" value="ECO:0007669"/>
    <property type="project" value="TreeGrafter"/>
</dbReference>
<feature type="chain" id="PRO_5012879101" evidence="2">
    <location>
        <begin position="18"/>
        <end position="346"/>
    </location>
</feature>
<dbReference type="OrthoDB" id="9806939at2"/>
<dbReference type="InterPro" id="IPR058647">
    <property type="entry name" value="BSH_CzcB-like"/>
</dbReference>
<dbReference type="InterPro" id="IPR006143">
    <property type="entry name" value="RND_pump_MFP"/>
</dbReference>
<dbReference type="InterPro" id="IPR058792">
    <property type="entry name" value="Beta-barrel_RND_2"/>
</dbReference>
<dbReference type="Gene3D" id="2.40.30.170">
    <property type="match status" value="1"/>
</dbReference>
<dbReference type="Gene3D" id="1.10.287.470">
    <property type="entry name" value="Helix hairpin bin"/>
    <property type="match status" value="1"/>
</dbReference>
<evidence type="ECO:0000313" key="6">
    <source>
        <dbReference type="EMBL" id="PCK29718.1"/>
    </source>
</evidence>
<keyword evidence="2" id="KW-0732">Signal</keyword>
<dbReference type="Pfam" id="PF25973">
    <property type="entry name" value="BSH_CzcB"/>
    <property type="match status" value="1"/>
</dbReference>
<reference evidence="7" key="1">
    <citation type="journal article" date="2019" name="Genome Announc.">
        <title>Draft Genome Sequence of Pseudoalteromonas piscicida Strain 36Y ROTHPW, an Hypersaline Seawater Isolate from the South Coast of Sonora, Mexico.</title>
        <authorList>
            <person name="Sanchez-Diaz R."/>
            <person name="Molina-Garza Z.J."/>
            <person name="Cruz-Suarez L.E."/>
            <person name="Selvin J."/>
            <person name="Kiran G.S."/>
            <person name="Ibarra-Gamez J.C."/>
            <person name="Gomez-Gil B."/>
            <person name="Galaviz-Silva L."/>
        </authorList>
    </citation>
    <scope>NUCLEOTIDE SEQUENCE [LARGE SCALE GENOMIC DNA]</scope>
    <source>
        <strain evidence="7">36Y_RITHPW</strain>
    </source>
</reference>
<dbReference type="InterPro" id="IPR058637">
    <property type="entry name" value="YknX-like_C"/>
</dbReference>
<dbReference type="EMBL" id="NKHF01000105">
    <property type="protein sequence ID" value="PCK29718.1"/>
    <property type="molecule type" value="Genomic_DNA"/>
</dbReference>
<evidence type="ECO:0000256" key="2">
    <source>
        <dbReference type="SAM" id="SignalP"/>
    </source>
</evidence>
<dbReference type="RefSeq" id="WP_099644020.1">
    <property type="nucleotide sequence ID" value="NZ_NKHF01000105.1"/>
</dbReference>
<evidence type="ECO:0000259" key="4">
    <source>
        <dbReference type="Pfam" id="PF25973"/>
    </source>
</evidence>
<proteinExistence type="inferred from homology"/>
<dbReference type="PANTHER" id="PTHR30469:SF15">
    <property type="entry name" value="HLYD FAMILY OF SECRETION PROTEINS"/>
    <property type="match status" value="1"/>
</dbReference>
<feature type="domain" description="CzcB-like barrel-sandwich hybrid" evidence="4">
    <location>
        <begin position="47"/>
        <end position="186"/>
    </location>
</feature>
<protein>
    <submittedName>
        <fullName evidence="6">Efflux transporter periplasmic adaptor subunit</fullName>
    </submittedName>
</protein>
<dbReference type="Pfam" id="PF25954">
    <property type="entry name" value="Beta-barrel_RND_2"/>
    <property type="match status" value="1"/>
</dbReference>
<dbReference type="Gene3D" id="2.40.50.100">
    <property type="match status" value="1"/>
</dbReference>
<sequence>MKCVCLILSFLSFNLYAAAANVVVADVKQQQLERTLALTGSIIAAQHAQVSSLTEGVVTTISAEAGDVVAANTVLMTLDAALINAELQSLEAALERAKVGRNNALRLVKEAQSLSQQKLFAQTELADRKAKLQAAEASILEAQANIAYQQELLNRHQLKAPFTGVIAKRAVDLGEWVTRGQTVFELVSNQSLWLDLQVPQEYFQLVSLGRMVKFSVASAPTVEYQANVLAKLPVMDRASRTFLLRLAIPKQEELRVGASATAKLPLMRTQKNTVVIPSDAILRHPDGGFSVFVVADGQAQRINVQVGKRINGHIEVLSGLAVGQQVVVEGNELLQQGQMLNIVPSL</sequence>